<dbReference type="Proteomes" id="UP000235965">
    <property type="component" value="Unassembled WGS sequence"/>
</dbReference>
<dbReference type="InterPro" id="IPR007110">
    <property type="entry name" value="Ig-like_dom"/>
</dbReference>
<dbReference type="PANTHER" id="PTHR23279">
    <property type="entry name" value="DEFECTIVE PROBOSCIS EXTENSION RESPONSE DPR -RELATED"/>
    <property type="match status" value="1"/>
</dbReference>
<dbReference type="GO" id="GO:0050808">
    <property type="term" value="P:synapse organization"/>
    <property type="evidence" value="ECO:0007669"/>
    <property type="project" value="TreeGrafter"/>
</dbReference>
<accession>A0A2J7R3H9</accession>
<dbReference type="InterPro" id="IPR036179">
    <property type="entry name" value="Ig-like_dom_sf"/>
</dbReference>
<name>A0A2J7R3H9_9NEOP</name>
<proteinExistence type="predicted"/>
<dbReference type="PANTHER" id="PTHR23279:SF2">
    <property type="entry name" value="DEFECTIVE PROBOSCIS EXTENSION RESPONSE 19, ISOFORM A"/>
    <property type="match status" value="1"/>
</dbReference>
<feature type="domain" description="Ig-like" evidence="1">
    <location>
        <begin position="35"/>
        <end position="143"/>
    </location>
</feature>
<protein>
    <recommendedName>
        <fullName evidence="1">Ig-like domain-containing protein</fullName>
    </recommendedName>
</protein>
<sequence length="154" mass="16722">MTGYGLEDLEVGVQLPLEQHFPLLHVVQTASGAHPGAYPMGRGGYNLTSCAVSEAAAEILGAPDLHIKSGSKLRLVCTLRQSTEPPVYVFWYHEERMINYDKERGVAVHSDRSSSVLVVAEAQKRDSGNYSCVPSNARSASINVHVLNGKNSRT</sequence>
<dbReference type="InterPro" id="IPR037448">
    <property type="entry name" value="Zig-8"/>
</dbReference>
<dbReference type="OrthoDB" id="190835at2759"/>
<dbReference type="GO" id="GO:0032589">
    <property type="term" value="C:neuron projection membrane"/>
    <property type="evidence" value="ECO:0007669"/>
    <property type="project" value="TreeGrafter"/>
</dbReference>
<keyword evidence="3" id="KW-1185">Reference proteome</keyword>
<dbReference type="Gene3D" id="2.60.40.10">
    <property type="entry name" value="Immunoglobulins"/>
    <property type="match status" value="1"/>
</dbReference>
<dbReference type="EMBL" id="NEVH01007821">
    <property type="protein sequence ID" value="PNF35370.1"/>
    <property type="molecule type" value="Genomic_DNA"/>
</dbReference>
<dbReference type="STRING" id="105785.A0A2J7R3H9"/>
<dbReference type="InterPro" id="IPR013783">
    <property type="entry name" value="Ig-like_fold"/>
</dbReference>
<dbReference type="Pfam" id="PF13927">
    <property type="entry name" value="Ig_3"/>
    <property type="match status" value="1"/>
</dbReference>
<organism evidence="2 3">
    <name type="scientific">Cryptotermes secundus</name>
    <dbReference type="NCBI Taxonomy" id="105785"/>
    <lineage>
        <taxon>Eukaryota</taxon>
        <taxon>Metazoa</taxon>
        <taxon>Ecdysozoa</taxon>
        <taxon>Arthropoda</taxon>
        <taxon>Hexapoda</taxon>
        <taxon>Insecta</taxon>
        <taxon>Pterygota</taxon>
        <taxon>Neoptera</taxon>
        <taxon>Polyneoptera</taxon>
        <taxon>Dictyoptera</taxon>
        <taxon>Blattodea</taxon>
        <taxon>Blattoidea</taxon>
        <taxon>Termitoidae</taxon>
        <taxon>Kalotermitidae</taxon>
        <taxon>Cryptotermitinae</taxon>
        <taxon>Cryptotermes</taxon>
    </lineage>
</organism>
<dbReference type="FunFam" id="2.60.40.10:FF:000533">
    <property type="entry name" value="Uncharacterized protein, isoform A"/>
    <property type="match status" value="1"/>
</dbReference>
<dbReference type="SMART" id="SM00408">
    <property type="entry name" value="IGc2"/>
    <property type="match status" value="1"/>
</dbReference>
<dbReference type="AlphaFoldDB" id="A0A2J7R3H9"/>
<evidence type="ECO:0000313" key="2">
    <source>
        <dbReference type="EMBL" id="PNF35370.1"/>
    </source>
</evidence>
<dbReference type="InterPro" id="IPR003598">
    <property type="entry name" value="Ig_sub2"/>
</dbReference>
<evidence type="ECO:0000259" key="1">
    <source>
        <dbReference type="PROSITE" id="PS50835"/>
    </source>
</evidence>
<comment type="caution">
    <text evidence="2">The sequence shown here is derived from an EMBL/GenBank/DDBJ whole genome shotgun (WGS) entry which is preliminary data.</text>
</comment>
<dbReference type="PROSITE" id="PS50835">
    <property type="entry name" value="IG_LIKE"/>
    <property type="match status" value="1"/>
</dbReference>
<dbReference type="InterPro" id="IPR003599">
    <property type="entry name" value="Ig_sub"/>
</dbReference>
<dbReference type="SMART" id="SM00409">
    <property type="entry name" value="IG"/>
    <property type="match status" value="1"/>
</dbReference>
<dbReference type="InParanoid" id="A0A2J7R3H9"/>
<dbReference type="SUPFAM" id="SSF48726">
    <property type="entry name" value="Immunoglobulin"/>
    <property type="match status" value="1"/>
</dbReference>
<reference evidence="2 3" key="1">
    <citation type="submission" date="2017-12" db="EMBL/GenBank/DDBJ databases">
        <title>Hemimetabolous genomes reveal molecular basis of termite eusociality.</title>
        <authorList>
            <person name="Harrison M.C."/>
            <person name="Jongepier E."/>
            <person name="Robertson H.M."/>
            <person name="Arning N."/>
            <person name="Bitard-Feildel T."/>
            <person name="Chao H."/>
            <person name="Childers C.P."/>
            <person name="Dinh H."/>
            <person name="Doddapaneni H."/>
            <person name="Dugan S."/>
            <person name="Gowin J."/>
            <person name="Greiner C."/>
            <person name="Han Y."/>
            <person name="Hu H."/>
            <person name="Hughes D.S.T."/>
            <person name="Huylmans A.-K."/>
            <person name="Kemena C."/>
            <person name="Kremer L.P.M."/>
            <person name="Lee S.L."/>
            <person name="Lopez-Ezquerra A."/>
            <person name="Mallet L."/>
            <person name="Monroy-Kuhn J.M."/>
            <person name="Moser A."/>
            <person name="Murali S.C."/>
            <person name="Muzny D.M."/>
            <person name="Otani S."/>
            <person name="Piulachs M.-D."/>
            <person name="Poelchau M."/>
            <person name="Qu J."/>
            <person name="Schaub F."/>
            <person name="Wada-Katsumata A."/>
            <person name="Worley K.C."/>
            <person name="Xie Q."/>
            <person name="Ylla G."/>
            <person name="Poulsen M."/>
            <person name="Gibbs R.A."/>
            <person name="Schal C."/>
            <person name="Richards S."/>
            <person name="Belles X."/>
            <person name="Korb J."/>
            <person name="Bornberg-Bauer E."/>
        </authorList>
    </citation>
    <scope>NUCLEOTIDE SEQUENCE [LARGE SCALE GENOMIC DNA]</scope>
    <source>
        <tissue evidence="2">Whole body</tissue>
    </source>
</reference>
<evidence type="ECO:0000313" key="3">
    <source>
        <dbReference type="Proteomes" id="UP000235965"/>
    </source>
</evidence>
<gene>
    <name evidence="2" type="ORF">B7P43_G02579</name>
</gene>